<sequence>MKTRPGTRLGRTAHGPRACRWAGFSLLEVMLATAILGIVLSGLVGAIIGLVRLDQVLSARARAESMVTAVLSQMLYGSAQRPGVVAASKLVVPGGVGASTAQLKYRVDTPGGETVYDYACEAGALTLTVTSGGATAVRETLLAPVAGFTASLQHLSDGTPVVRIEIQVEVPTLTGTTVWSVAQEGVPRNGVW</sequence>
<dbReference type="InterPro" id="IPR012902">
    <property type="entry name" value="N_methyl_site"/>
</dbReference>
<gene>
    <name evidence="2" type="ORF">U7230_09645</name>
</gene>
<keyword evidence="1" id="KW-0812">Transmembrane</keyword>
<organism evidence="2 3">
    <name type="scientific">Carboxydichorda subterranea</name>
    <dbReference type="NCBI Taxonomy" id="3109565"/>
    <lineage>
        <taxon>Bacteria</taxon>
        <taxon>Bacillati</taxon>
        <taxon>Bacillota</taxon>
        <taxon>Limnochordia</taxon>
        <taxon>Limnochordales</taxon>
        <taxon>Geochordaceae</taxon>
        <taxon>Carboxydichorda</taxon>
    </lineage>
</organism>
<evidence type="ECO:0000256" key="1">
    <source>
        <dbReference type="SAM" id="Phobius"/>
    </source>
</evidence>
<dbReference type="EMBL" id="CP141615">
    <property type="protein sequence ID" value="WRP16360.1"/>
    <property type="molecule type" value="Genomic_DNA"/>
</dbReference>
<dbReference type="PROSITE" id="PS00409">
    <property type="entry name" value="PROKAR_NTER_METHYL"/>
    <property type="match status" value="1"/>
</dbReference>
<reference evidence="2 3" key="1">
    <citation type="journal article" date="2024" name="Front. Microbiol.">
        <title>Novel thermophilic genera Geochorda gen. nov. and Carboxydochorda gen. nov. from the deep terrestrial subsurface reveal the ecophysiological diversity in the class Limnochordia.</title>
        <authorList>
            <person name="Karnachuk O.V."/>
            <person name="Lukina A.P."/>
            <person name="Avakyan M.R."/>
            <person name="Kadnikov V.V."/>
            <person name="Begmatov S."/>
            <person name="Beletsky A.V."/>
            <person name="Vlasova K.G."/>
            <person name="Novikov A.A."/>
            <person name="Shcherbakova V.A."/>
            <person name="Mardanov A.V."/>
            <person name="Ravin N.V."/>
        </authorList>
    </citation>
    <scope>NUCLEOTIDE SEQUENCE [LARGE SCALE GENOMIC DNA]</scope>
    <source>
        <strain evidence="2 3">L945</strain>
    </source>
</reference>
<evidence type="ECO:0000313" key="2">
    <source>
        <dbReference type="EMBL" id="WRP16360.1"/>
    </source>
</evidence>
<protein>
    <submittedName>
        <fullName evidence="2">Type II secretion system protein</fullName>
    </submittedName>
</protein>
<keyword evidence="3" id="KW-1185">Reference proteome</keyword>
<accession>A0ABZ1BU63</accession>
<keyword evidence="1" id="KW-0472">Membrane</keyword>
<feature type="transmembrane region" description="Helical" evidence="1">
    <location>
        <begin position="21"/>
        <end position="51"/>
    </location>
</feature>
<evidence type="ECO:0000313" key="3">
    <source>
        <dbReference type="Proteomes" id="UP001332192"/>
    </source>
</evidence>
<dbReference type="SUPFAM" id="SSF54523">
    <property type="entry name" value="Pili subunits"/>
    <property type="match status" value="1"/>
</dbReference>
<proteinExistence type="predicted"/>
<name>A0ABZ1BU63_9FIRM</name>
<dbReference type="Proteomes" id="UP001332192">
    <property type="component" value="Chromosome"/>
</dbReference>
<dbReference type="RefSeq" id="WP_324715632.1">
    <property type="nucleotide sequence ID" value="NZ_CP141615.1"/>
</dbReference>
<keyword evidence="1" id="KW-1133">Transmembrane helix</keyword>
<dbReference type="InterPro" id="IPR045584">
    <property type="entry name" value="Pilin-like"/>
</dbReference>
<dbReference type="NCBIfam" id="TIGR02532">
    <property type="entry name" value="IV_pilin_GFxxxE"/>
    <property type="match status" value="1"/>
</dbReference>